<dbReference type="Pfam" id="PF01702">
    <property type="entry name" value="TGT"/>
    <property type="match status" value="1"/>
</dbReference>
<dbReference type="GO" id="GO:0005829">
    <property type="term" value="C:cytosol"/>
    <property type="evidence" value="ECO:0007669"/>
    <property type="project" value="TreeGrafter"/>
</dbReference>
<keyword evidence="4 6" id="KW-0479">Metal-binding</keyword>
<name>A0AAU9K7Q2_9CILI</name>
<dbReference type="GO" id="GO:0006400">
    <property type="term" value="P:tRNA modification"/>
    <property type="evidence" value="ECO:0007669"/>
    <property type="project" value="InterPro"/>
</dbReference>
<feature type="active site" description="Proton acceptor" evidence="6">
    <location>
        <position position="103"/>
    </location>
</feature>
<dbReference type="HAMAP" id="MF_00168">
    <property type="entry name" value="Q_tRNA_Tgt"/>
    <property type="match status" value="1"/>
</dbReference>
<keyword evidence="5 6" id="KW-0862">Zinc</keyword>
<reference evidence="8" key="1">
    <citation type="submission" date="2021-09" db="EMBL/GenBank/DDBJ databases">
        <authorList>
            <consortium name="AG Swart"/>
            <person name="Singh M."/>
            <person name="Singh A."/>
            <person name="Seah K."/>
            <person name="Emmerich C."/>
        </authorList>
    </citation>
    <scope>NUCLEOTIDE SEQUENCE</scope>
    <source>
        <strain evidence="8">ATCC30299</strain>
    </source>
</reference>
<comment type="caution">
    <text evidence="8">The sequence shown here is derived from an EMBL/GenBank/DDBJ whole genome shotgun (WGS) entry which is preliminary data.</text>
</comment>
<keyword evidence="1 6" id="KW-0328">Glycosyltransferase</keyword>
<evidence type="ECO:0000256" key="3">
    <source>
        <dbReference type="ARBA" id="ARBA00022694"/>
    </source>
</evidence>
<evidence type="ECO:0000259" key="7">
    <source>
        <dbReference type="Pfam" id="PF01702"/>
    </source>
</evidence>
<dbReference type="NCBIfam" id="TIGR00430">
    <property type="entry name" value="Q_tRNA_tgt"/>
    <property type="match status" value="1"/>
</dbReference>
<gene>
    <name evidence="8" type="ORF">BSTOLATCC_MIC62627</name>
</gene>
<dbReference type="EC" id="2.4.2.64" evidence="6"/>
<comment type="subcellular location">
    <subcellularLocation>
        <location evidence="6">Cytoplasm</location>
    </subcellularLocation>
</comment>
<evidence type="ECO:0000256" key="5">
    <source>
        <dbReference type="ARBA" id="ARBA00022833"/>
    </source>
</evidence>
<evidence type="ECO:0000313" key="9">
    <source>
        <dbReference type="Proteomes" id="UP001162131"/>
    </source>
</evidence>
<dbReference type="EMBL" id="CAJZBQ010000060">
    <property type="protein sequence ID" value="CAG9335046.1"/>
    <property type="molecule type" value="Genomic_DNA"/>
</dbReference>
<dbReference type="InterPro" id="IPR004803">
    <property type="entry name" value="TGT"/>
</dbReference>
<dbReference type="GO" id="GO:0046872">
    <property type="term" value="F:metal ion binding"/>
    <property type="evidence" value="ECO:0007669"/>
    <property type="project" value="UniProtKB-KW"/>
</dbReference>
<keyword evidence="2 6" id="KW-0808">Transferase</keyword>
<feature type="binding site" evidence="6">
    <location>
        <begin position="103"/>
        <end position="107"/>
    </location>
    <ligand>
        <name>substrate</name>
    </ligand>
</feature>
<dbReference type="AlphaFoldDB" id="A0AAU9K7Q2"/>
<keyword evidence="6" id="KW-0963">Cytoplasm</keyword>
<dbReference type="Proteomes" id="UP001162131">
    <property type="component" value="Unassembled WGS sequence"/>
</dbReference>
<dbReference type="InterPro" id="IPR002616">
    <property type="entry name" value="tRNA_ribo_trans-like"/>
</dbReference>
<keyword evidence="9" id="KW-1185">Reference proteome</keyword>
<feature type="domain" description="tRNA-guanine(15) transglycosylase-like" evidence="7">
    <location>
        <begin position="25"/>
        <end position="377"/>
    </location>
</feature>
<feature type="binding site" evidence="6">
    <location>
        <position position="317"/>
    </location>
    <ligand>
        <name>Zn(2+)</name>
        <dbReference type="ChEBI" id="CHEBI:29105"/>
    </ligand>
</feature>
<sequence>MEPRKRAKLAIKWPLKFTIEGRYHRARASTITLPHGEVQTPVYMPVGTKGAIKGVTFQQMRELGCQILLGNTYHLGNYPGTEVLDNFSGLHNFEGWDRNILTDSGGFQMVSLLKLAQITEEGVEFESPTDGSRMLLTPEESMRIQNSIGADIMMALDDVTNPLSTKERLEEACHRTTRWIDRCILAHNPSKPQNLFGIVQGGLDASLRDISLEGLISKNLPGYAIGGLAGGEAKEDFWKIVAHCTNKLPWEKPRYLMGVGYPIDLLVCSCLGVDMFDCVFATRTARFGQVFTKKGFLRLRPEEMKSDLSPLDESCNCPTCIKYTKSFLSSLLHKEQTACHLLSIHNIYFLFTLMREIREAILSGELEEYARNFVLEWFNGVENVPNWVKEALAEASITLN</sequence>
<feature type="region of interest" description="RNA binding; important for wobble base 34 recognition" evidence="6">
    <location>
        <begin position="282"/>
        <end position="286"/>
    </location>
</feature>
<comment type="function">
    <text evidence="6">Catalytic subunit of the queuine tRNA-ribosyltransferase (TGT) that catalyzes the base-exchange of a guanine (G) residue with queuine (Q) at position 34 (anticodon wobble position) in tRNAs with GU(N) anticodons (tRNA-Asp, -Asn, -His and -Tyr), resulting in the hypermodified nucleoside queuosine (7-(((4,5-cis-dihydroxy-2-cyclopenten-1-yl)amino)methyl)-7-deazaguanosine). Catalysis occurs through a double-displacement mechanism. The nucleophile active site attacks the C1' of nucleotide 34 to detach the guanine base from the RNA, forming a covalent enzyme-RNA intermediate. The proton acceptor active site deprotonates the incoming queuine, allowing a nucleophilic attack on the C1' of the ribose to form the product.</text>
</comment>
<feature type="region of interest" description="RNA binding" evidence="6">
    <location>
        <begin position="258"/>
        <end position="264"/>
    </location>
</feature>
<feature type="binding site" evidence="6">
    <location>
        <position position="320"/>
    </location>
    <ligand>
        <name>Zn(2+)</name>
        <dbReference type="ChEBI" id="CHEBI:29105"/>
    </ligand>
</feature>
<feature type="binding site" evidence="6">
    <location>
        <position position="200"/>
    </location>
    <ligand>
        <name>substrate</name>
    </ligand>
</feature>
<feature type="binding site" evidence="6">
    <location>
        <position position="157"/>
    </location>
    <ligand>
        <name>substrate</name>
    </ligand>
</feature>
<comment type="similarity">
    <text evidence="6">Belongs to the queuine tRNA-ribosyltransferase family.</text>
</comment>
<keyword evidence="3 6" id="KW-0819">tRNA processing</keyword>
<dbReference type="SUPFAM" id="SSF51713">
    <property type="entry name" value="tRNA-guanine transglycosylase"/>
    <property type="match status" value="1"/>
</dbReference>
<comment type="catalytic activity">
    <reaction evidence="6">
        <text>guanosine(34) in tRNA + queuine = queuosine(34) in tRNA + guanine</text>
        <dbReference type="Rhea" id="RHEA:16633"/>
        <dbReference type="Rhea" id="RHEA-COMP:10341"/>
        <dbReference type="Rhea" id="RHEA-COMP:18571"/>
        <dbReference type="ChEBI" id="CHEBI:16235"/>
        <dbReference type="ChEBI" id="CHEBI:17433"/>
        <dbReference type="ChEBI" id="CHEBI:74269"/>
        <dbReference type="ChEBI" id="CHEBI:194431"/>
        <dbReference type="EC" id="2.4.2.64"/>
    </reaction>
</comment>
<feature type="active site" description="Nucleophile" evidence="6">
    <location>
        <position position="277"/>
    </location>
</feature>
<dbReference type="InterPro" id="IPR036511">
    <property type="entry name" value="TGT-like_sf"/>
</dbReference>
<evidence type="ECO:0000256" key="1">
    <source>
        <dbReference type="ARBA" id="ARBA00022676"/>
    </source>
</evidence>
<feature type="binding site" evidence="6">
    <location>
        <position position="315"/>
    </location>
    <ligand>
        <name>Zn(2+)</name>
        <dbReference type="ChEBI" id="CHEBI:29105"/>
    </ligand>
</feature>
<proteinExistence type="inferred from homology"/>
<evidence type="ECO:0000313" key="8">
    <source>
        <dbReference type="EMBL" id="CAG9335046.1"/>
    </source>
</evidence>
<organism evidence="8 9">
    <name type="scientific">Blepharisma stoltei</name>
    <dbReference type="NCBI Taxonomy" id="1481888"/>
    <lineage>
        <taxon>Eukaryota</taxon>
        <taxon>Sar</taxon>
        <taxon>Alveolata</taxon>
        <taxon>Ciliophora</taxon>
        <taxon>Postciliodesmatophora</taxon>
        <taxon>Heterotrichea</taxon>
        <taxon>Heterotrichida</taxon>
        <taxon>Blepharismidae</taxon>
        <taxon>Blepharisma</taxon>
    </lineage>
</organism>
<accession>A0AAU9K7Q2</accession>
<dbReference type="Gene3D" id="3.20.20.105">
    <property type="entry name" value="Queuine tRNA-ribosyltransferase-like"/>
    <property type="match status" value="1"/>
</dbReference>
<comment type="subunit">
    <text evidence="6">Heterodimer of a catalytic subunit and an accessory subunit.</text>
</comment>
<dbReference type="GO" id="GO:0008479">
    <property type="term" value="F:tRNA-guanosine(34) queuine transglycosylase activity"/>
    <property type="evidence" value="ECO:0007669"/>
    <property type="project" value="UniProtKB-UniRule"/>
</dbReference>
<feature type="binding site" evidence="6">
    <location>
        <position position="345"/>
    </location>
    <ligand>
        <name>Zn(2+)</name>
        <dbReference type="ChEBI" id="CHEBI:29105"/>
    </ligand>
</feature>
<feature type="binding site" evidence="6">
    <location>
        <position position="227"/>
    </location>
    <ligand>
        <name>substrate</name>
    </ligand>
</feature>
<protein>
    <recommendedName>
        <fullName evidence="6">Queuine tRNA-ribosyltransferase catalytic subunit 1</fullName>
        <ecNumber evidence="6">2.4.2.64</ecNumber>
    </recommendedName>
    <alternativeName>
        <fullName evidence="6">Guanine insertion enzyme</fullName>
    </alternativeName>
    <alternativeName>
        <fullName evidence="6">tRNA-guanine transglycosylase</fullName>
    </alternativeName>
</protein>
<dbReference type="PANTHER" id="PTHR43530:SF1">
    <property type="entry name" value="QUEUINE TRNA-RIBOSYLTRANSFERASE CATALYTIC SUBUNIT 1"/>
    <property type="match status" value="1"/>
</dbReference>
<evidence type="ECO:0000256" key="6">
    <source>
        <dbReference type="HAMAP-Rule" id="MF_03218"/>
    </source>
</evidence>
<comment type="cofactor">
    <cofactor evidence="6">
        <name>Zn(2+)</name>
        <dbReference type="ChEBI" id="CHEBI:29105"/>
    </cofactor>
</comment>
<evidence type="ECO:0000256" key="4">
    <source>
        <dbReference type="ARBA" id="ARBA00022723"/>
    </source>
</evidence>
<evidence type="ECO:0000256" key="2">
    <source>
        <dbReference type="ARBA" id="ARBA00022679"/>
    </source>
</evidence>
<dbReference type="NCBIfam" id="TIGR00449">
    <property type="entry name" value="tgt_general"/>
    <property type="match status" value="1"/>
</dbReference>
<dbReference type="PANTHER" id="PTHR43530">
    <property type="entry name" value="QUEUINE TRNA-RIBOSYLTRANSFERASE CATALYTIC SUBUNIT 1"/>
    <property type="match status" value="1"/>
</dbReference>